<dbReference type="Gene3D" id="2.60.40.10">
    <property type="entry name" value="Immunoglobulins"/>
    <property type="match status" value="1"/>
</dbReference>
<dbReference type="InterPro" id="IPR036962">
    <property type="entry name" value="Glyco_hydro_3_N_sf"/>
</dbReference>
<dbReference type="InterPro" id="IPR050288">
    <property type="entry name" value="Cellulose_deg_GH3"/>
</dbReference>
<dbReference type="InterPro" id="IPR026891">
    <property type="entry name" value="Fn3-like"/>
</dbReference>
<reference evidence="6 7" key="1">
    <citation type="submission" date="2013-08" db="EMBL/GenBank/DDBJ databases">
        <authorList>
            <person name="Durkin A.S."/>
            <person name="Haft D.R."/>
            <person name="McCorrison J."/>
            <person name="Torralba M."/>
            <person name="Gillis M."/>
            <person name="Haft D.H."/>
            <person name="Methe B."/>
            <person name="Sutton G."/>
            <person name="Nelson K.E."/>
        </authorList>
    </citation>
    <scope>NUCLEOTIDE SEQUENCE [LARGE SCALE GENOMIC DNA]</scope>
    <source>
        <strain evidence="6 7">F0195</strain>
    </source>
</reference>
<dbReference type="Gene3D" id="3.20.20.300">
    <property type="entry name" value="Glycoside hydrolase, family 3, N-terminal domain"/>
    <property type="match status" value="1"/>
</dbReference>
<dbReference type="SUPFAM" id="SSF51445">
    <property type="entry name" value="(Trans)glycosidases"/>
    <property type="match status" value="1"/>
</dbReference>
<keyword evidence="4" id="KW-0472">Membrane</keyword>
<evidence type="ECO:0000256" key="1">
    <source>
        <dbReference type="ARBA" id="ARBA00005336"/>
    </source>
</evidence>
<dbReference type="STRING" id="1125712.HMPREF1316_1945"/>
<dbReference type="Pfam" id="PF00933">
    <property type="entry name" value="Glyco_hydro_3"/>
    <property type="match status" value="1"/>
</dbReference>
<dbReference type="SUPFAM" id="SSF52279">
    <property type="entry name" value="Beta-D-glucan exohydrolase, C-terminal domain"/>
    <property type="match status" value="1"/>
</dbReference>
<dbReference type="InterPro" id="IPR002772">
    <property type="entry name" value="Glyco_hydro_3_C"/>
</dbReference>
<sequence length="1003" mass="108298">MLSINWSDVMAVIQSIVPQLVVIGAFLVLALVLTIAVNKRTVKDGAVRKLVHSTGWIAACAALIISVGTMLYGPLNTLVAQVGGVRYQLSDETVSQTKQFAIDAEGEGIVLLKNDGSTLPLRSNKVNVFGWASSNPVYGGTGSGSMNAQYPTTSLIQGLNDAGIETNSELTDFYTQYCSTRPKVGMMGQDWTLPEPPASTYGDDLINDAKEYSDTAVIVLARSGGEGADLPADMGAIIKHERDYAPDASSSHFGSTEVYYNENSDEYSDWTPGQGYLDATKSERDMIDLVCSNFDNVVLVYNGANALNLSFVEDCPQIKGVVWAPPAGQTGFDALGSILKGDVNPSGRATDTFLRDFSQAPWHNNIGSYQYTNMSDYHVDQMFGSSDPTYVNYVEGIYVGYKYYETAAAEGVLDYDAAVQYPFGYGLSYTTFSQEMGPVTADGDSVSFDVTVTNIGDVAGKDVVEVYHNPPYTNGGIEKATANLVHIDKTKVLGPGESQVIKVTFDKEDMASYDSKGAQAYVLEQGDYAVSINSDSHTAIQSATVTIPSTITYFGDNKRSVDQTAATNEFQGEYGEGDGSITYLSRADHFANRDQALAAPGDTALNEQYKAGFVNASNYRQGMQDDPNATAITTGAHNGVQLYQLYGKDYDDPLWDQLLDELTLQDMGDLISFAGYNNAAVNAIGKPRQSDVDGPAALNNNFTGAGSIGFPASVAIANTFNPQLAYEYGEYIAQMAKELNVTGWYAPAMNIHRSPYAGRNFEYFSEDGYLSGIIAAQECKGASDNGVYPFMKHFALNDQETNRTNMLCTWASEQAIREVYLKPFQMSVTDGHATAVMSSFNYIGTQANCRNSHLLNDVLRGEWGFRGFVETDYYSGYGYQNANLAIRNGNDAMLATTQVQGDATNVITDTDNATTQQAMRTAAHNILYTAANSWLYANGAPQLATAPWEIAFRIVAIGGGVILALLLVLAIRRFLRRRAGPQGVRSDPGAPVTGAPAGGHPDE</sequence>
<keyword evidence="4" id="KW-0812">Transmembrane</keyword>
<comment type="caution">
    <text evidence="6">The sequence shown here is derived from an EMBL/GenBank/DDBJ whole genome shotgun (WGS) entry which is preliminary data.</text>
</comment>
<feature type="transmembrane region" description="Helical" evidence="4">
    <location>
        <begin position="20"/>
        <end position="38"/>
    </location>
</feature>
<feature type="domain" description="Fibronectin type III-like" evidence="5">
    <location>
        <begin position="462"/>
        <end position="536"/>
    </location>
</feature>
<dbReference type="AlphaFoldDB" id="U2VCT2"/>
<dbReference type="OrthoDB" id="3187562at2"/>
<dbReference type="Proteomes" id="UP000016638">
    <property type="component" value="Unassembled WGS sequence"/>
</dbReference>
<gene>
    <name evidence="6" type="ORF">HMPREF1316_1945</name>
</gene>
<feature type="region of interest" description="Disordered" evidence="3">
    <location>
        <begin position="980"/>
        <end position="1003"/>
    </location>
</feature>
<keyword evidence="4" id="KW-1133">Transmembrane helix</keyword>
<feature type="transmembrane region" description="Helical" evidence="4">
    <location>
        <begin position="950"/>
        <end position="971"/>
    </location>
</feature>
<accession>U2VCT2</accession>
<dbReference type="PATRIC" id="fig|1125712.3.peg.326"/>
<keyword evidence="2 6" id="KW-0378">Hydrolase</keyword>
<dbReference type="EMBL" id="AWEZ01000010">
    <property type="protein sequence ID" value="ERL10381.1"/>
    <property type="molecule type" value="Genomic_DNA"/>
</dbReference>
<dbReference type="Pfam" id="PF01915">
    <property type="entry name" value="Glyco_hydro_3_C"/>
    <property type="match status" value="1"/>
</dbReference>
<comment type="similarity">
    <text evidence="1">Belongs to the glycosyl hydrolase 3 family.</text>
</comment>
<dbReference type="PANTHER" id="PTHR42715">
    <property type="entry name" value="BETA-GLUCOSIDASE"/>
    <property type="match status" value="1"/>
</dbReference>
<dbReference type="PANTHER" id="PTHR42715:SF10">
    <property type="entry name" value="BETA-GLUCOSIDASE"/>
    <property type="match status" value="1"/>
</dbReference>
<dbReference type="Pfam" id="PF14310">
    <property type="entry name" value="Fn3-like"/>
    <property type="match status" value="1"/>
</dbReference>
<feature type="compositionally biased region" description="Low complexity" evidence="3">
    <location>
        <begin position="988"/>
        <end position="1003"/>
    </location>
</feature>
<dbReference type="eggNOG" id="COG1472">
    <property type="taxonomic scope" value="Bacteria"/>
</dbReference>
<proteinExistence type="inferred from homology"/>
<dbReference type="InterPro" id="IPR013783">
    <property type="entry name" value="Ig-like_fold"/>
</dbReference>
<dbReference type="InterPro" id="IPR036881">
    <property type="entry name" value="Glyco_hydro_3_C_sf"/>
</dbReference>
<dbReference type="PRINTS" id="PR00133">
    <property type="entry name" value="GLHYDRLASE3"/>
</dbReference>
<keyword evidence="7" id="KW-1185">Reference proteome</keyword>
<dbReference type="RefSeq" id="WP_021725113.1">
    <property type="nucleotide sequence ID" value="NZ_AWEZ01000010.1"/>
</dbReference>
<name>U2VCT2_9ACTN</name>
<evidence type="ECO:0000259" key="5">
    <source>
        <dbReference type="SMART" id="SM01217"/>
    </source>
</evidence>
<dbReference type="InterPro" id="IPR001764">
    <property type="entry name" value="Glyco_hydro_3_N"/>
</dbReference>
<dbReference type="Gene3D" id="3.40.50.1700">
    <property type="entry name" value="Glycoside hydrolase family 3 C-terminal domain"/>
    <property type="match status" value="1"/>
</dbReference>
<evidence type="ECO:0000256" key="4">
    <source>
        <dbReference type="SAM" id="Phobius"/>
    </source>
</evidence>
<dbReference type="SMART" id="SM01217">
    <property type="entry name" value="Fn3_like"/>
    <property type="match status" value="1"/>
</dbReference>
<feature type="transmembrane region" description="Helical" evidence="4">
    <location>
        <begin position="50"/>
        <end position="72"/>
    </location>
</feature>
<evidence type="ECO:0000256" key="2">
    <source>
        <dbReference type="ARBA" id="ARBA00022801"/>
    </source>
</evidence>
<dbReference type="GO" id="GO:0004553">
    <property type="term" value="F:hydrolase activity, hydrolyzing O-glycosyl compounds"/>
    <property type="evidence" value="ECO:0007669"/>
    <property type="project" value="InterPro"/>
</dbReference>
<dbReference type="GO" id="GO:0005975">
    <property type="term" value="P:carbohydrate metabolic process"/>
    <property type="evidence" value="ECO:0007669"/>
    <property type="project" value="InterPro"/>
</dbReference>
<evidence type="ECO:0000313" key="6">
    <source>
        <dbReference type="EMBL" id="ERL10381.1"/>
    </source>
</evidence>
<protein>
    <submittedName>
        <fullName evidence="6">Glycoside hydrolase, family 3, N-terminal domain protein</fullName>
    </submittedName>
</protein>
<evidence type="ECO:0000256" key="3">
    <source>
        <dbReference type="SAM" id="MobiDB-lite"/>
    </source>
</evidence>
<organism evidence="6 7">
    <name type="scientific">Olsenella profusa F0195</name>
    <dbReference type="NCBI Taxonomy" id="1125712"/>
    <lineage>
        <taxon>Bacteria</taxon>
        <taxon>Bacillati</taxon>
        <taxon>Actinomycetota</taxon>
        <taxon>Coriobacteriia</taxon>
        <taxon>Coriobacteriales</taxon>
        <taxon>Atopobiaceae</taxon>
        <taxon>Olsenella</taxon>
    </lineage>
</organism>
<dbReference type="InterPro" id="IPR017853">
    <property type="entry name" value="GH"/>
</dbReference>
<evidence type="ECO:0000313" key="7">
    <source>
        <dbReference type="Proteomes" id="UP000016638"/>
    </source>
</evidence>